<dbReference type="InterPro" id="IPR058163">
    <property type="entry name" value="LysR-type_TF_proteobact-type"/>
</dbReference>
<dbReference type="FunFam" id="1.10.10.10:FF:000001">
    <property type="entry name" value="LysR family transcriptional regulator"/>
    <property type="match status" value="1"/>
</dbReference>
<dbReference type="FunFam" id="3.40.190.290:FF:000001">
    <property type="entry name" value="Transcriptional regulator, LysR family"/>
    <property type="match status" value="1"/>
</dbReference>
<dbReference type="PANTHER" id="PTHR30537">
    <property type="entry name" value="HTH-TYPE TRANSCRIPTIONAL REGULATOR"/>
    <property type="match status" value="1"/>
</dbReference>
<dbReference type="CDD" id="cd08422">
    <property type="entry name" value="PBP2_CrgA_like"/>
    <property type="match status" value="1"/>
</dbReference>
<dbReference type="SUPFAM" id="SSF46785">
    <property type="entry name" value="Winged helix' DNA-binding domain"/>
    <property type="match status" value="1"/>
</dbReference>
<dbReference type="SUPFAM" id="SSF53850">
    <property type="entry name" value="Periplasmic binding protein-like II"/>
    <property type="match status" value="1"/>
</dbReference>
<keyword evidence="3" id="KW-0238">DNA-binding</keyword>
<dbReference type="RefSeq" id="WP_273439671.1">
    <property type="nucleotide sequence ID" value="NZ_PKUN01000021.1"/>
</dbReference>
<evidence type="ECO:0000256" key="4">
    <source>
        <dbReference type="ARBA" id="ARBA00023163"/>
    </source>
</evidence>
<organism evidence="6 7">
    <name type="scientific">Sedimenticola selenatireducens</name>
    <dbReference type="NCBI Taxonomy" id="191960"/>
    <lineage>
        <taxon>Bacteria</taxon>
        <taxon>Pseudomonadati</taxon>
        <taxon>Pseudomonadota</taxon>
        <taxon>Gammaproteobacteria</taxon>
        <taxon>Chromatiales</taxon>
        <taxon>Sedimenticolaceae</taxon>
        <taxon>Sedimenticola</taxon>
    </lineage>
</organism>
<name>A0A2N6CV75_9GAMM</name>
<keyword evidence="4" id="KW-0804">Transcription</keyword>
<evidence type="ECO:0000313" key="7">
    <source>
        <dbReference type="Proteomes" id="UP000235015"/>
    </source>
</evidence>
<dbReference type="GO" id="GO:0003700">
    <property type="term" value="F:DNA-binding transcription factor activity"/>
    <property type="evidence" value="ECO:0007669"/>
    <property type="project" value="InterPro"/>
</dbReference>
<dbReference type="PROSITE" id="PS50931">
    <property type="entry name" value="HTH_LYSR"/>
    <property type="match status" value="1"/>
</dbReference>
<evidence type="ECO:0000256" key="1">
    <source>
        <dbReference type="ARBA" id="ARBA00009437"/>
    </source>
</evidence>
<comment type="similarity">
    <text evidence="1">Belongs to the LysR transcriptional regulatory family.</text>
</comment>
<dbReference type="EMBL" id="PKUN01000021">
    <property type="protein sequence ID" value="PLX61101.1"/>
    <property type="molecule type" value="Genomic_DNA"/>
</dbReference>
<comment type="caution">
    <text evidence="6">The sequence shown here is derived from an EMBL/GenBank/DDBJ whole genome shotgun (WGS) entry which is preliminary data.</text>
</comment>
<dbReference type="InterPro" id="IPR036390">
    <property type="entry name" value="WH_DNA-bd_sf"/>
</dbReference>
<dbReference type="InterPro" id="IPR036388">
    <property type="entry name" value="WH-like_DNA-bd_sf"/>
</dbReference>
<accession>A0A2N6CV75</accession>
<dbReference type="Proteomes" id="UP000235015">
    <property type="component" value="Unassembled WGS sequence"/>
</dbReference>
<dbReference type="PANTHER" id="PTHR30537:SF35">
    <property type="entry name" value="TRANSCRIPTIONAL REGULATORY PROTEIN"/>
    <property type="match status" value="1"/>
</dbReference>
<gene>
    <name evidence="6" type="ORF">C0630_11910</name>
</gene>
<dbReference type="AlphaFoldDB" id="A0A2N6CV75"/>
<dbReference type="GO" id="GO:0006351">
    <property type="term" value="P:DNA-templated transcription"/>
    <property type="evidence" value="ECO:0007669"/>
    <property type="project" value="TreeGrafter"/>
</dbReference>
<reference evidence="6 7" key="1">
    <citation type="submission" date="2017-11" db="EMBL/GenBank/DDBJ databases">
        <title>Genome-resolved metagenomics identifies genetic mobility, metabolic interactions, and unexpected diversity in perchlorate-reducing communities.</title>
        <authorList>
            <person name="Barnum T.P."/>
            <person name="Figueroa I.A."/>
            <person name="Carlstrom C.I."/>
            <person name="Lucas L.N."/>
            <person name="Engelbrektson A.L."/>
            <person name="Coates J.D."/>
        </authorList>
    </citation>
    <scope>NUCLEOTIDE SEQUENCE [LARGE SCALE GENOMIC DNA]</scope>
    <source>
        <strain evidence="6">BM301</strain>
    </source>
</reference>
<evidence type="ECO:0000313" key="6">
    <source>
        <dbReference type="EMBL" id="PLX61101.1"/>
    </source>
</evidence>
<dbReference type="GO" id="GO:0043565">
    <property type="term" value="F:sequence-specific DNA binding"/>
    <property type="evidence" value="ECO:0007669"/>
    <property type="project" value="TreeGrafter"/>
</dbReference>
<evidence type="ECO:0000256" key="3">
    <source>
        <dbReference type="ARBA" id="ARBA00023125"/>
    </source>
</evidence>
<dbReference type="Pfam" id="PF03466">
    <property type="entry name" value="LysR_substrate"/>
    <property type="match status" value="1"/>
</dbReference>
<protein>
    <submittedName>
        <fullName evidence="6">LysR family transcriptional regulator</fullName>
    </submittedName>
</protein>
<sequence>MEALNDVAVFVQVVECGSFTAAAERLGLSRSVVSKYITRREGRLGARLLNRTTRRLSLTETGHLFFQRSQRALLEIEEAEAEVSRLQEAPRGKLRINSPMSFGILHIAPALPEFLARYPDLSVEMNLDDRQVNLVEEGFDLAIRIAELPESSLIARRLAPCRHAVCATPAYFKSHGTPRKPQDLRRHNAITFRYQQTPDEWHFVSGQGEVTRVQIDGSLQMNNSLALREALLREAGLTLIPTFIVGDDLRAGRLQAVLTEYRTLELSIYAVYPHRRFLSPKVRAFIDFLAEKISDPPDWERAGSGCHEAMQ</sequence>
<dbReference type="InterPro" id="IPR005119">
    <property type="entry name" value="LysR_subst-bd"/>
</dbReference>
<dbReference type="Gene3D" id="1.10.10.10">
    <property type="entry name" value="Winged helix-like DNA-binding domain superfamily/Winged helix DNA-binding domain"/>
    <property type="match status" value="1"/>
</dbReference>
<evidence type="ECO:0000256" key="2">
    <source>
        <dbReference type="ARBA" id="ARBA00023015"/>
    </source>
</evidence>
<evidence type="ECO:0000259" key="5">
    <source>
        <dbReference type="PROSITE" id="PS50931"/>
    </source>
</evidence>
<feature type="domain" description="HTH lysR-type" evidence="5">
    <location>
        <begin position="1"/>
        <end position="59"/>
    </location>
</feature>
<dbReference type="Gene3D" id="3.40.190.290">
    <property type="match status" value="1"/>
</dbReference>
<keyword evidence="2" id="KW-0805">Transcription regulation</keyword>
<dbReference type="InterPro" id="IPR000847">
    <property type="entry name" value="LysR_HTH_N"/>
</dbReference>
<dbReference type="Pfam" id="PF00126">
    <property type="entry name" value="HTH_1"/>
    <property type="match status" value="1"/>
</dbReference>
<proteinExistence type="inferred from homology"/>